<proteinExistence type="predicted"/>
<dbReference type="EMBL" id="CP029190">
    <property type="protein sequence ID" value="QES49687.1"/>
    <property type="molecule type" value="Genomic_DNA"/>
</dbReference>
<evidence type="ECO:0000256" key="1">
    <source>
        <dbReference type="SAM" id="MobiDB-lite"/>
    </source>
</evidence>
<dbReference type="OrthoDB" id="4180700at2"/>
<feature type="compositionally biased region" description="Basic and acidic residues" evidence="1">
    <location>
        <begin position="17"/>
        <end position="28"/>
    </location>
</feature>
<dbReference type="AlphaFoldDB" id="A0A5P2D663"/>
<name>A0A5P2D663_STRVZ</name>
<reference evidence="2 3" key="1">
    <citation type="submission" date="2018-05" db="EMBL/GenBank/DDBJ databases">
        <title>Streptomyces venezuelae.</title>
        <authorList>
            <person name="Kim W."/>
            <person name="Lee N."/>
            <person name="Cho B.-K."/>
        </authorList>
    </citation>
    <scope>NUCLEOTIDE SEQUENCE [LARGE SCALE GENOMIC DNA]</scope>
    <source>
        <strain evidence="2 3">ATCC 21782</strain>
    </source>
</reference>
<dbReference type="Proteomes" id="UP000325211">
    <property type="component" value="Chromosome"/>
</dbReference>
<evidence type="ECO:0000313" key="3">
    <source>
        <dbReference type="Proteomes" id="UP000325211"/>
    </source>
</evidence>
<protein>
    <submittedName>
        <fullName evidence="2">Uncharacterized protein</fullName>
    </submittedName>
</protein>
<sequence length="248" mass="24257">MTASAVSLALLATACGSEDKKDDAKKDTPPSAAAPAAPAAKGKTDAELAPLLITQVEAPKDHIVKPPSATEVTAASATADKAECAPLVQAQSMMPVGKPAGIARTQVVGTSGNAAGPGASAEDKAKAGLGMLAGATKTTVTLMSYDGKGAEEAFASVKAAGTSCAGGFSVTQSGEAVKVNGVAPGAAVTGGDEAASFVVDLGDAELPVHSQLVVVRKGNTVAAFHALNLGGKTEQPKAVIEAQAKKLG</sequence>
<accession>A0A5P2D663</accession>
<organism evidence="2 3">
    <name type="scientific">Streptomyces venezuelae</name>
    <dbReference type="NCBI Taxonomy" id="54571"/>
    <lineage>
        <taxon>Bacteria</taxon>
        <taxon>Bacillati</taxon>
        <taxon>Actinomycetota</taxon>
        <taxon>Actinomycetes</taxon>
        <taxon>Kitasatosporales</taxon>
        <taxon>Streptomycetaceae</taxon>
        <taxon>Streptomyces</taxon>
    </lineage>
</organism>
<feature type="compositionally biased region" description="Low complexity" evidence="1">
    <location>
        <begin position="29"/>
        <end position="41"/>
    </location>
</feature>
<dbReference type="RefSeq" id="WP_150209258.1">
    <property type="nucleotide sequence ID" value="NZ_CP029190.1"/>
</dbReference>
<evidence type="ECO:0000313" key="2">
    <source>
        <dbReference type="EMBL" id="QES49687.1"/>
    </source>
</evidence>
<feature type="region of interest" description="Disordered" evidence="1">
    <location>
        <begin position="16"/>
        <end position="45"/>
    </location>
</feature>
<gene>
    <name evidence="2" type="ORF">DEJ50_19595</name>
</gene>